<organism evidence="2 3">
    <name type="scientific">Gymnopus androsaceus JB14</name>
    <dbReference type="NCBI Taxonomy" id="1447944"/>
    <lineage>
        <taxon>Eukaryota</taxon>
        <taxon>Fungi</taxon>
        <taxon>Dikarya</taxon>
        <taxon>Basidiomycota</taxon>
        <taxon>Agaricomycotina</taxon>
        <taxon>Agaricomycetes</taxon>
        <taxon>Agaricomycetidae</taxon>
        <taxon>Agaricales</taxon>
        <taxon>Marasmiineae</taxon>
        <taxon>Omphalotaceae</taxon>
        <taxon>Gymnopus</taxon>
    </lineage>
</organism>
<dbReference type="Proteomes" id="UP000799118">
    <property type="component" value="Unassembled WGS sequence"/>
</dbReference>
<accession>A0A6A4I9Q3</accession>
<keyword evidence="3" id="KW-1185">Reference proteome</keyword>
<reference evidence="2" key="1">
    <citation type="journal article" date="2019" name="Environ. Microbiol.">
        <title>Fungal ecological strategies reflected in gene transcription - a case study of two litter decomposers.</title>
        <authorList>
            <person name="Barbi F."/>
            <person name="Kohler A."/>
            <person name="Barry K."/>
            <person name="Baskaran P."/>
            <person name="Daum C."/>
            <person name="Fauchery L."/>
            <person name="Ihrmark K."/>
            <person name="Kuo A."/>
            <person name="LaButti K."/>
            <person name="Lipzen A."/>
            <person name="Morin E."/>
            <person name="Grigoriev I.V."/>
            <person name="Henrissat B."/>
            <person name="Lindahl B."/>
            <person name="Martin F."/>
        </authorList>
    </citation>
    <scope>NUCLEOTIDE SEQUENCE</scope>
    <source>
        <strain evidence="2">JB14</strain>
    </source>
</reference>
<evidence type="ECO:0000256" key="1">
    <source>
        <dbReference type="SAM" id="MobiDB-lite"/>
    </source>
</evidence>
<evidence type="ECO:0000313" key="3">
    <source>
        <dbReference type="Proteomes" id="UP000799118"/>
    </source>
</evidence>
<protein>
    <submittedName>
        <fullName evidence="2">Uncharacterized protein</fullName>
    </submittedName>
</protein>
<dbReference type="EMBL" id="ML769396">
    <property type="protein sequence ID" value="KAE9407321.1"/>
    <property type="molecule type" value="Genomic_DNA"/>
</dbReference>
<dbReference type="AlphaFoldDB" id="A0A6A4I9Q3"/>
<sequence length="85" mass="9362">MASLKSPPRPFVSSPLADVSQHTDVNSKLGKKNSFSLRPFPSVAHTIRSSPTSNNNKKTIKLIQPPENQPCIFVLHLTQAELGRQ</sequence>
<evidence type="ECO:0000313" key="2">
    <source>
        <dbReference type="EMBL" id="KAE9407321.1"/>
    </source>
</evidence>
<name>A0A6A4I9Q3_9AGAR</name>
<dbReference type="OrthoDB" id="3255301at2759"/>
<gene>
    <name evidence="2" type="ORF">BT96DRAFT_914642</name>
</gene>
<proteinExistence type="predicted"/>
<feature type="region of interest" description="Disordered" evidence="1">
    <location>
        <begin position="1"/>
        <end position="33"/>
    </location>
</feature>